<accession>A0AAN6SF86</accession>
<dbReference type="Proteomes" id="UP001303222">
    <property type="component" value="Unassembled WGS sequence"/>
</dbReference>
<keyword evidence="1" id="KW-1133">Transmembrane helix</keyword>
<proteinExistence type="predicted"/>
<gene>
    <name evidence="2" type="ORF">QBC32DRAFT_161547</name>
</gene>
<evidence type="ECO:0000313" key="2">
    <source>
        <dbReference type="EMBL" id="KAK3951470.1"/>
    </source>
</evidence>
<organism evidence="2 3">
    <name type="scientific">Pseudoneurospora amorphoporcata</name>
    <dbReference type="NCBI Taxonomy" id="241081"/>
    <lineage>
        <taxon>Eukaryota</taxon>
        <taxon>Fungi</taxon>
        <taxon>Dikarya</taxon>
        <taxon>Ascomycota</taxon>
        <taxon>Pezizomycotina</taxon>
        <taxon>Sordariomycetes</taxon>
        <taxon>Sordariomycetidae</taxon>
        <taxon>Sordariales</taxon>
        <taxon>Sordariaceae</taxon>
        <taxon>Pseudoneurospora</taxon>
    </lineage>
</organism>
<keyword evidence="3" id="KW-1185">Reference proteome</keyword>
<evidence type="ECO:0000313" key="3">
    <source>
        <dbReference type="Proteomes" id="UP001303222"/>
    </source>
</evidence>
<keyword evidence="1" id="KW-0812">Transmembrane</keyword>
<dbReference type="EMBL" id="MU859146">
    <property type="protein sequence ID" value="KAK3951470.1"/>
    <property type="molecule type" value="Genomic_DNA"/>
</dbReference>
<dbReference type="AlphaFoldDB" id="A0AAN6SF86"/>
<protein>
    <submittedName>
        <fullName evidence="2">Uncharacterized protein</fullName>
    </submittedName>
</protein>
<reference evidence="2" key="1">
    <citation type="journal article" date="2023" name="Mol. Phylogenet. Evol.">
        <title>Genome-scale phylogeny and comparative genomics of the fungal order Sordariales.</title>
        <authorList>
            <person name="Hensen N."/>
            <person name="Bonometti L."/>
            <person name="Westerberg I."/>
            <person name="Brannstrom I.O."/>
            <person name="Guillou S."/>
            <person name="Cros-Aarteil S."/>
            <person name="Calhoun S."/>
            <person name="Haridas S."/>
            <person name="Kuo A."/>
            <person name="Mondo S."/>
            <person name="Pangilinan J."/>
            <person name="Riley R."/>
            <person name="LaButti K."/>
            <person name="Andreopoulos B."/>
            <person name="Lipzen A."/>
            <person name="Chen C."/>
            <person name="Yan M."/>
            <person name="Daum C."/>
            <person name="Ng V."/>
            <person name="Clum A."/>
            <person name="Steindorff A."/>
            <person name="Ohm R.A."/>
            <person name="Martin F."/>
            <person name="Silar P."/>
            <person name="Natvig D.O."/>
            <person name="Lalanne C."/>
            <person name="Gautier V."/>
            <person name="Ament-Velasquez S.L."/>
            <person name="Kruys A."/>
            <person name="Hutchinson M.I."/>
            <person name="Powell A.J."/>
            <person name="Barry K."/>
            <person name="Miller A.N."/>
            <person name="Grigoriev I.V."/>
            <person name="Debuchy R."/>
            <person name="Gladieux P."/>
            <person name="Hiltunen Thoren M."/>
            <person name="Johannesson H."/>
        </authorList>
    </citation>
    <scope>NUCLEOTIDE SEQUENCE</scope>
    <source>
        <strain evidence="2">CBS 626.80</strain>
    </source>
</reference>
<keyword evidence="1" id="KW-0472">Membrane</keyword>
<sequence>MCPNLWGLSFWCRVVYYLIVVLILAWRWCKVMCRHWVAYDGGSHPRDTLTREHIPAYPLLKLLKGGGRPATAASTDWLRDCEYPVYYFIPLFVLVLVIKRNGFNNSMFH</sequence>
<feature type="transmembrane region" description="Helical" evidence="1">
    <location>
        <begin position="6"/>
        <end position="26"/>
    </location>
</feature>
<name>A0AAN6SF86_9PEZI</name>
<feature type="transmembrane region" description="Helical" evidence="1">
    <location>
        <begin position="85"/>
        <end position="103"/>
    </location>
</feature>
<evidence type="ECO:0000256" key="1">
    <source>
        <dbReference type="SAM" id="Phobius"/>
    </source>
</evidence>
<comment type="caution">
    <text evidence="2">The sequence shown here is derived from an EMBL/GenBank/DDBJ whole genome shotgun (WGS) entry which is preliminary data.</text>
</comment>
<reference evidence="2" key="2">
    <citation type="submission" date="2023-06" db="EMBL/GenBank/DDBJ databases">
        <authorList>
            <consortium name="Lawrence Berkeley National Laboratory"/>
            <person name="Mondo S.J."/>
            <person name="Hensen N."/>
            <person name="Bonometti L."/>
            <person name="Westerberg I."/>
            <person name="Brannstrom I.O."/>
            <person name="Guillou S."/>
            <person name="Cros-Aarteil S."/>
            <person name="Calhoun S."/>
            <person name="Haridas S."/>
            <person name="Kuo A."/>
            <person name="Pangilinan J."/>
            <person name="Riley R."/>
            <person name="Labutti K."/>
            <person name="Andreopoulos B."/>
            <person name="Lipzen A."/>
            <person name="Chen C."/>
            <person name="Yanf M."/>
            <person name="Daum C."/>
            <person name="Ng V."/>
            <person name="Clum A."/>
            <person name="Steindorff A."/>
            <person name="Ohm R."/>
            <person name="Martin F."/>
            <person name="Silar P."/>
            <person name="Natvig D."/>
            <person name="Lalanne C."/>
            <person name="Gautier V."/>
            <person name="Ament-Velasquez S.L."/>
            <person name="Kruys A."/>
            <person name="Hutchinson M.I."/>
            <person name="Powell A.J."/>
            <person name="Barry K."/>
            <person name="Miller A.N."/>
            <person name="Grigoriev I.V."/>
            <person name="Debuchy R."/>
            <person name="Gladieux P."/>
            <person name="Thoren M.H."/>
            <person name="Johannesson H."/>
        </authorList>
    </citation>
    <scope>NUCLEOTIDE SEQUENCE</scope>
    <source>
        <strain evidence="2">CBS 626.80</strain>
    </source>
</reference>